<dbReference type="EMBL" id="KZ613511">
    <property type="protein sequence ID" value="PMD15690.1"/>
    <property type="molecule type" value="Genomic_DNA"/>
</dbReference>
<dbReference type="AlphaFoldDB" id="A0A2J6PNT8"/>
<feature type="compositionally biased region" description="Basic and acidic residues" evidence="1">
    <location>
        <begin position="236"/>
        <end position="246"/>
    </location>
</feature>
<accession>A0A2J6PNT8</accession>
<feature type="compositionally biased region" description="Basic and acidic residues" evidence="1">
    <location>
        <begin position="155"/>
        <end position="186"/>
    </location>
</feature>
<name>A0A2J6PNT8_9HELO</name>
<sequence length="270" mass="30741">MAAQEYYDSFKTNPAIPTSQYPPNASYGGPPQILHPGPGYPDVNYKQAYPPQQPQQYPPREARPPPAHRPYYTPQHQSAQPIPQSQYLQPLPPLRPERSISEPPRHEHHHHHHKHHSRPRERSRSRSDSRERSRDLSRTRSNEHSSRSRGISRTRSHDHSPRSRDMPSELSRARSHDNDRSRDRSRSRTRSHKKKEKGSTTNTFLGAFGGGAIGDLIFPGLGTVGGALLGGWGGHEVGKGTRDGGSRGRHKRDRYDEEWEEGCRRRGEIP</sequence>
<feature type="region of interest" description="Disordered" evidence="1">
    <location>
        <begin position="1"/>
        <end position="204"/>
    </location>
</feature>
<dbReference type="Proteomes" id="UP000235672">
    <property type="component" value="Unassembled WGS sequence"/>
</dbReference>
<organism evidence="2 3">
    <name type="scientific">Hyaloscypha hepaticicola</name>
    <dbReference type="NCBI Taxonomy" id="2082293"/>
    <lineage>
        <taxon>Eukaryota</taxon>
        <taxon>Fungi</taxon>
        <taxon>Dikarya</taxon>
        <taxon>Ascomycota</taxon>
        <taxon>Pezizomycotina</taxon>
        <taxon>Leotiomycetes</taxon>
        <taxon>Helotiales</taxon>
        <taxon>Hyaloscyphaceae</taxon>
        <taxon>Hyaloscypha</taxon>
    </lineage>
</organism>
<gene>
    <name evidence="2" type="ORF">NA56DRAFT_709575</name>
</gene>
<feature type="compositionally biased region" description="Low complexity" evidence="1">
    <location>
        <begin position="69"/>
        <end position="89"/>
    </location>
</feature>
<feature type="compositionally biased region" description="Basic residues" evidence="1">
    <location>
        <begin position="187"/>
        <end position="196"/>
    </location>
</feature>
<feature type="compositionally biased region" description="Basic and acidic residues" evidence="1">
    <location>
        <begin position="120"/>
        <end position="146"/>
    </location>
</feature>
<evidence type="ECO:0000313" key="3">
    <source>
        <dbReference type="Proteomes" id="UP000235672"/>
    </source>
</evidence>
<evidence type="ECO:0000313" key="2">
    <source>
        <dbReference type="EMBL" id="PMD15690.1"/>
    </source>
</evidence>
<proteinExistence type="predicted"/>
<reference evidence="2 3" key="1">
    <citation type="submission" date="2016-05" db="EMBL/GenBank/DDBJ databases">
        <title>A degradative enzymes factory behind the ericoid mycorrhizal symbiosis.</title>
        <authorList>
            <consortium name="DOE Joint Genome Institute"/>
            <person name="Martino E."/>
            <person name="Morin E."/>
            <person name="Grelet G."/>
            <person name="Kuo A."/>
            <person name="Kohler A."/>
            <person name="Daghino S."/>
            <person name="Barry K."/>
            <person name="Choi C."/>
            <person name="Cichocki N."/>
            <person name="Clum A."/>
            <person name="Copeland A."/>
            <person name="Hainaut M."/>
            <person name="Haridas S."/>
            <person name="Labutti K."/>
            <person name="Lindquist E."/>
            <person name="Lipzen A."/>
            <person name="Khouja H.-R."/>
            <person name="Murat C."/>
            <person name="Ohm R."/>
            <person name="Olson A."/>
            <person name="Spatafora J."/>
            <person name="Veneault-Fourrey C."/>
            <person name="Henrissat B."/>
            <person name="Grigoriev I."/>
            <person name="Martin F."/>
            <person name="Perotto S."/>
        </authorList>
    </citation>
    <scope>NUCLEOTIDE SEQUENCE [LARGE SCALE GENOMIC DNA]</scope>
    <source>
        <strain evidence="2 3">UAMH 7357</strain>
    </source>
</reference>
<keyword evidence="3" id="KW-1185">Reference proteome</keyword>
<feature type="compositionally biased region" description="Polar residues" evidence="1">
    <location>
        <begin position="10"/>
        <end position="23"/>
    </location>
</feature>
<feature type="compositionally biased region" description="Basic and acidic residues" evidence="1">
    <location>
        <begin position="261"/>
        <end position="270"/>
    </location>
</feature>
<feature type="compositionally biased region" description="Basic residues" evidence="1">
    <location>
        <begin position="106"/>
        <end position="119"/>
    </location>
</feature>
<evidence type="ECO:0000256" key="1">
    <source>
        <dbReference type="SAM" id="MobiDB-lite"/>
    </source>
</evidence>
<protein>
    <submittedName>
        <fullName evidence="2">Uncharacterized protein</fullName>
    </submittedName>
</protein>
<feature type="region of interest" description="Disordered" evidence="1">
    <location>
        <begin position="232"/>
        <end position="270"/>
    </location>
</feature>
<feature type="compositionally biased region" description="Basic and acidic residues" evidence="1">
    <location>
        <begin position="95"/>
        <end position="105"/>
    </location>
</feature>